<keyword evidence="3" id="KW-1185">Reference proteome</keyword>
<accession>A0A266Q6U9</accession>
<reference evidence="3" key="1">
    <citation type="submission" date="2017-05" db="EMBL/GenBank/DDBJ databases">
        <authorList>
            <person name="Barney B.M."/>
        </authorList>
    </citation>
    <scope>NUCLEOTIDE SEQUENCE [LARGE SCALE GENOMIC DNA]</scope>
    <source>
        <strain evidence="3">PSBB022</strain>
    </source>
</reference>
<evidence type="ECO:0000313" key="2">
    <source>
        <dbReference type="EMBL" id="OZY85572.1"/>
    </source>
</evidence>
<protein>
    <submittedName>
        <fullName evidence="2">Uncharacterized protein</fullName>
    </submittedName>
</protein>
<evidence type="ECO:0000313" key="3">
    <source>
        <dbReference type="Proteomes" id="UP000216101"/>
    </source>
</evidence>
<keyword evidence="1" id="KW-0732">Signal</keyword>
<sequence>MNHLVKKIAVLVFMSFAVNVKAYDCTGLVGVIQISPAGVVATAVGNMHWVYLCSVSEVYNNVQPEACKAIYSTMLAAKLSNKRVVFWFSDNSNDCTNTAHPAWAPLQNWYWGPAIME</sequence>
<organism evidence="2 3">
    <name type="scientific">Cellvibrio mixtus</name>
    <dbReference type="NCBI Taxonomy" id="39650"/>
    <lineage>
        <taxon>Bacteria</taxon>
        <taxon>Pseudomonadati</taxon>
        <taxon>Pseudomonadota</taxon>
        <taxon>Gammaproteobacteria</taxon>
        <taxon>Cellvibrionales</taxon>
        <taxon>Cellvibrionaceae</taxon>
        <taxon>Cellvibrio</taxon>
    </lineage>
</organism>
<dbReference type="EMBL" id="NHNI01000001">
    <property type="protein sequence ID" value="OZY85572.1"/>
    <property type="molecule type" value="Genomic_DNA"/>
</dbReference>
<comment type="caution">
    <text evidence="2">The sequence shown here is derived from an EMBL/GenBank/DDBJ whole genome shotgun (WGS) entry which is preliminary data.</text>
</comment>
<evidence type="ECO:0000256" key="1">
    <source>
        <dbReference type="SAM" id="SignalP"/>
    </source>
</evidence>
<dbReference type="AlphaFoldDB" id="A0A266Q6U9"/>
<gene>
    <name evidence="2" type="ORF">CBP51_00520</name>
</gene>
<dbReference type="RefSeq" id="WP_094983450.1">
    <property type="nucleotide sequence ID" value="NZ_NHNI01000001.1"/>
</dbReference>
<proteinExistence type="predicted"/>
<dbReference type="Proteomes" id="UP000216101">
    <property type="component" value="Unassembled WGS sequence"/>
</dbReference>
<name>A0A266Q6U9_9GAMM</name>
<feature type="signal peptide" evidence="1">
    <location>
        <begin position="1"/>
        <end position="22"/>
    </location>
</feature>
<feature type="chain" id="PRO_5012402116" evidence="1">
    <location>
        <begin position="23"/>
        <end position="117"/>
    </location>
</feature>